<evidence type="ECO:0000313" key="2">
    <source>
        <dbReference type="Proteomes" id="UP000192266"/>
    </source>
</evidence>
<reference evidence="1 2" key="1">
    <citation type="submission" date="2017-04" db="EMBL/GenBank/DDBJ databases">
        <authorList>
            <person name="Afonso C.L."/>
            <person name="Miller P.J."/>
            <person name="Scott M.A."/>
            <person name="Spackman E."/>
            <person name="Goraichik I."/>
            <person name="Dimitrov K.M."/>
            <person name="Suarez D.L."/>
            <person name="Swayne D.E."/>
        </authorList>
    </citation>
    <scope>NUCLEOTIDE SEQUENCE [LARGE SCALE GENOMIC DNA]</scope>
    <source>
        <strain evidence="1 2">DSM 11622</strain>
    </source>
</reference>
<gene>
    <name evidence="1" type="ORF">SAMN00120144_3512</name>
</gene>
<name>A0A1W1VYU0_9BACT</name>
<accession>A0A1W1VYU0</accession>
<protein>
    <submittedName>
        <fullName evidence="1">Uncharacterized protein</fullName>
    </submittedName>
</protein>
<organism evidence="1 2">
    <name type="scientific">Hymenobacter roseosalivarius DSM 11622</name>
    <dbReference type="NCBI Taxonomy" id="645990"/>
    <lineage>
        <taxon>Bacteria</taxon>
        <taxon>Pseudomonadati</taxon>
        <taxon>Bacteroidota</taxon>
        <taxon>Cytophagia</taxon>
        <taxon>Cytophagales</taxon>
        <taxon>Hymenobacteraceae</taxon>
        <taxon>Hymenobacter</taxon>
    </lineage>
</organism>
<sequence>MVFDRHFRFLFQRLNLYASLIYGQSQDLIQANTITY</sequence>
<dbReference type="STRING" id="645990.SAMN00120144_3512"/>
<proteinExistence type="predicted"/>
<evidence type="ECO:0000313" key="1">
    <source>
        <dbReference type="EMBL" id="SMB98014.1"/>
    </source>
</evidence>
<dbReference type="EMBL" id="FWWW01000078">
    <property type="protein sequence ID" value="SMB98014.1"/>
    <property type="molecule type" value="Genomic_DNA"/>
</dbReference>
<dbReference type="Proteomes" id="UP000192266">
    <property type="component" value="Unassembled WGS sequence"/>
</dbReference>
<keyword evidence="2" id="KW-1185">Reference proteome</keyword>
<dbReference type="AlphaFoldDB" id="A0A1W1VYU0"/>